<gene>
    <name evidence="1" type="ORF">J1605_022483</name>
</gene>
<comment type="caution">
    <text evidence="1">The sequence shown here is derived from an EMBL/GenBank/DDBJ whole genome shotgun (WGS) entry which is preliminary data.</text>
</comment>
<dbReference type="EMBL" id="JAIQCJ010001608">
    <property type="protein sequence ID" value="KAJ8788425.1"/>
    <property type="molecule type" value="Genomic_DNA"/>
</dbReference>
<reference evidence="1 2" key="1">
    <citation type="submission" date="2022-11" db="EMBL/GenBank/DDBJ databases">
        <title>Whole genome sequence of Eschrichtius robustus ER-17-0199.</title>
        <authorList>
            <person name="Bruniche-Olsen A."/>
            <person name="Black A.N."/>
            <person name="Fields C.J."/>
            <person name="Walden K."/>
            <person name="Dewoody J.A."/>
        </authorList>
    </citation>
    <scope>NUCLEOTIDE SEQUENCE [LARGE SCALE GENOMIC DNA]</scope>
    <source>
        <strain evidence="1">ER-17-0199</strain>
        <tissue evidence="1">Blubber</tissue>
    </source>
</reference>
<evidence type="ECO:0000313" key="2">
    <source>
        <dbReference type="Proteomes" id="UP001159641"/>
    </source>
</evidence>
<evidence type="ECO:0000313" key="1">
    <source>
        <dbReference type="EMBL" id="KAJ8788425.1"/>
    </source>
</evidence>
<keyword evidence="2" id="KW-1185">Reference proteome</keyword>
<proteinExistence type="predicted"/>
<name>A0AB34HBU6_ESCRO</name>
<protein>
    <submittedName>
        <fullName evidence="1">Uncharacterized protein</fullName>
    </submittedName>
</protein>
<dbReference type="AlphaFoldDB" id="A0AB34HBU6"/>
<dbReference type="Proteomes" id="UP001159641">
    <property type="component" value="Unassembled WGS sequence"/>
</dbReference>
<sequence length="224" mass="23475">MDSLTAESLDKGTPLVDRWVGGQPAAVRLQPEDCRNPVCPCPSRLRLRLALTPPLELRSRRAPRRQAVAEAGQAGRLLRLGEAQRFRPSPQASSLGASSPASSVPMAAPCIYFDQTELAFLETQTGLCLSCPGDNGSFCGLGQAVRALASWARCVPGADSEPVLQTLLRAPPGTGVMGARGAVHAGRFSELPPAPLVLCVCRARIVSFGQAVVGEDLPCPLGGL</sequence>
<accession>A0AB34HBU6</accession>
<organism evidence="1 2">
    <name type="scientific">Eschrichtius robustus</name>
    <name type="common">California gray whale</name>
    <name type="synonym">Eschrichtius gibbosus</name>
    <dbReference type="NCBI Taxonomy" id="9764"/>
    <lineage>
        <taxon>Eukaryota</taxon>
        <taxon>Metazoa</taxon>
        <taxon>Chordata</taxon>
        <taxon>Craniata</taxon>
        <taxon>Vertebrata</taxon>
        <taxon>Euteleostomi</taxon>
        <taxon>Mammalia</taxon>
        <taxon>Eutheria</taxon>
        <taxon>Laurasiatheria</taxon>
        <taxon>Artiodactyla</taxon>
        <taxon>Whippomorpha</taxon>
        <taxon>Cetacea</taxon>
        <taxon>Mysticeti</taxon>
        <taxon>Eschrichtiidae</taxon>
        <taxon>Eschrichtius</taxon>
    </lineage>
</organism>